<protein>
    <submittedName>
        <fullName evidence="4">Uncharacterized protein</fullName>
    </submittedName>
</protein>
<reference evidence="4" key="2">
    <citation type="submission" date="2023-11" db="UniProtKB">
        <authorList>
            <consortium name="WormBaseParasite"/>
        </authorList>
    </citation>
    <scope>IDENTIFICATION</scope>
</reference>
<name>A0AA85FB25_9TREM</name>
<evidence type="ECO:0000256" key="2">
    <source>
        <dbReference type="SAM" id="SignalP"/>
    </source>
</evidence>
<dbReference type="WBParaSite" id="SRDH1_41340.1">
    <property type="protein sequence ID" value="SRDH1_41340.1"/>
    <property type="gene ID" value="SRDH1_41340"/>
</dbReference>
<sequence>MRLLLILYLSLIISLINCDNEEDDSDLSTITEELINSGLDYANLLHGWIEKNVGKNEIKIIKKNLMKFGQLALNFIDSTIQNLIKDDNDDDGEDINNNNEHNNLQRKHSEL</sequence>
<reference evidence="3" key="1">
    <citation type="submission" date="2022-06" db="EMBL/GenBank/DDBJ databases">
        <authorList>
            <person name="Berger JAMES D."/>
            <person name="Berger JAMES D."/>
        </authorList>
    </citation>
    <scope>NUCLEOTIDE SEQUENCE [LARGE SCALE GENOMIC DNA]</scope>
</reference>
<dbReference type="AlphaFoldDB" id="A0AA85FB25"/>
<feature type="region of interest" description="Disordered" evidence="1">
    <location>
        <begin position="87"/>
        <end position="111"/>
    </location>
</feature>
<evidence type="ECO:0000313" key="4">
    <source>
        <dbReference type="WBParaSite" id="SRDH1_41340.1"/>
    </source>
</evidence>
<feature type="signal peptide" evidence="2">
    <location>
        <begin position="1"/>
        <end position="18"/>
    </location>
</feature>
<keyword evidence="3" id="KW-1185">Reference proteome</keyword>
<dbReference type="Proteomes" id="UP000050792">
    <property type="component" value="Unassembled WGS sequence"/>
</dbReference>
<accession>A0AA85FB25</accession>
<feature type="chain" id="PRO_5041730312" evidence="2">
    <location>
        <begin position="19"/>
        <end position="111"/>
    </location>
</feature>
<organism evidence="3 4">
    <name type="scientific">Schistosoma rodhaini</name>
    <dbReference type="NCBI Taxonomy" id="6188"/>
    <lineage>
        <taxon>Eukaryota</taxon>
        <taxon>Metazoa</taxon>
        <taxon>Spiralia</taxon>
        <taxon>Lophotrochozoa</taxon>
        <taxon>Platyhelminthes</taxon>
        <taxon>Trematoda</taxon>
        <taxon>Digenea</taxon>
        <taxon>Strigeidida</taxon>
        <taxon>Schistosomatoidea</taxon>
        <taxon>Schistosomatidae</taxon>
        <taxon>Schistosoma</taxon>
    </lineage>
</organism>
<proteinExistence type="predicted"/>
<evidence type="ECO:0000256" key="1">
    <source>
        <dbReference type="SAM" id="MobiDB-lite"/>
    </source>
</evidence>
<evidence type="ECO:0000313" key="3">
    <source>
        <dbReference type="Proteomes" id="UP000050792"/>
    </source>
</evidence>
<keyword evidence="2" id="KW-0732">Signal</keyword>